<accession>A0ABN7WXS6</accession>
<feature type="region of interest" description="Disordered" evidence="1">
    <location>
        <begin position="1"/>
        <end position="23"/>
    </location>
</feature>
<feature type="non-terminal residue" evidence="2">
    <location>
        <position position="85"/>
    </location>
</feature>
<evidence type="ECO:0000313" key="2">
    <source>
        <dbReference type="EMBL" id="CAG8841693.1"/>
    </source>
</evidence>
<proteinExistence type="predicted"/>
<dbReference type="Proteomes" id="UP000789901">
    <property type="component" value="Unassembled WGS sequence"/>
</dbReference>
<gene>
    <name evidence="2" type="ORF">GMARGA_LOCUS35570</name>
</gene>
<evidence type="ECO:0000256" key="1">
    <source>
        <dbReference type="SAM" id="MobiDB-lite"/>
    </source>
</evidence>
<reference evidence="2 3" key="1">
    <citation type="submission" date="2021-06" db="EMBL/GenBank/DDBJ databases">
        <authorList>
            <person name="Kallberg Y."/>
            <person name="Tangrot J."/>
            <person name="Rosling A."/>
        </authorList>
    </citation>
    <scope>NUCLEOTIDE SEQUENCE [LARGE SCALE GENOMIC DNA]</scope>
    <source>
        <strain evidence="2 3">120-4 pot B 10/14</strain>
    </source>
</reference>
<feature type="non-terminal residue" evidence="2">
    <location>
        <position position="1"/>
    </location>
</feature>
<evidence type="ECO:0000313" key="3">
    <source>
        <dbReference type="Proteomes" id="UP000789901"/>
    </source>
</evidence>
<organism evidence="2 3">
    <name type="scientific">Gigaspora margarita</name>
    <dbReference type="NCBI Taxonomy" id="4874"/>
    <lineage>
        <taxon>Eukaryota</taxon>
        <taxon>Fungi</taxon>
        <taxon>Fungi incertae sedis</taxon>
        <taxon>Mucoromycota</taxon>
        <taxon>Glomeromycotina</taxon>
        <taxon>Glomeromycetes</taxon>
        <taxon>Diversisporales</taxon>
        <taxon>Gigasporaceae</taxon>
        <taxon>Gigaspora</taxon>
    </lineage>
</organism>
<protein>
    <submittedName>
        <fullName evidence="2">6600_t:CDS:1</fullName>
    </submittedName>
</protein>
<dbReference type="EMBL" id="CAJVQB010066584">
    <property type="protein sequence ID" value="CAG8841693.1"/>
    <property type="molecule type" value="Genomic_DNA"/>
</dbReference>
<comment type="caution">
    <text evidence="2">The sequence shown here is derived from an EMBL/GenBank/DDBJ whole genome shotgun (WGS) entry which is preliminary data.</text>
</comment>
<sequence length="85" mass="9580">NSNQLNNENDDYYDYFSSTSQSSNVSDSQAIAIAADIIINSNLIGIHNNDIEEDLRDACLELSFLLLDMNFLNSQDLEPNENFDT</sequence>
<keyword evidence="3" id="KW-1185">Reference proteome</keyword>
<name>A0ABN7WXS6_GIGMA</name>